<dbReference type="InterPro" id="IPR036188">
    <property type="entry name" value="FAD/NAD-bd_sf"/>
</dbReference>
<gene>
    <name evidence="8" type="ORF">LCGC14_2961470</name>
</gene>
<sequence>MEDRQELEQAYKHETTEFFLKRVKIGSIWGICFYPLFGLLDSVVYPEYLKTFLIFRGVMEIVLVIGLISTFTSFGKKNPQIIAIIQYALLALSIVVMIHLSDGYQSPYYAGIILVLLFLLYIYPLSFQSTAIISSIVLLSYLLPILLFERITKFPVFISNSTFLTGVIFFINVSSFYANKMRQQEFTARYNLAEVNEELKALDKLKSQFFANVSHEVRTPLTSIIAPVQSLYQGDVGILSSDQAGMIAQVFRNSLRLLDMINQMLDFSRLEAGKMQLRLGLVDLDDLVQDTVSIFQEVTARKGLDTLVLERAGLGGQVAVSQMIDNYPGFEEGITGEDFGDRLAHQA</sequence>
<evidence type="ECO:0000256" key="3">
    <source>
        <dbReference type="ARBA" id="ARBA00022679"/>
    </source>
</evidence>
<proteinExistence type="predicted"/>
<dbReference type="Gene3D" id="3.50.50.60">
    <property type="entry name" value="FAD/NAD(P)-binding domain"/>
    <property type="match status" value="1"/>
</dbReference>
<evidence type="ECO:0000256" key="1">
    <source>
        <dbReference type="ARBA" id="ARBA00000085"/>
    </source>
</evidence>
<dbReference type="SMART" id="SM00388">
    <property type="entry name" value="HisKA"/>
    <property type="match status" value="1"/>
</dbReference>
<feature type="transmembrane region" description="Helical" evidence="6">
    <location>
        <begin position="81"/>
        <end position="100"/>
    </location>
</feature>
<dbReference type="CDD" id="cd00082">
    <property type="entry name" value="HisKA"/>
    <property type="match status" value="1"/>
</dbReference>
<dbReference type="Gene3D" id="1.10.287.130">
    <property type="match status" value="1"/>
</dbReference>
<dbReference type="PANTHER" id="PTHR43711:SF26">
    <property type="entry name" value="SENSOR HISTIDINE KINASE RCSC"/>
    <property type="match status" value="1"/>
</dbReference>
<dbReference type="InterPro" id="IPR050736">
    <property type="entry name" value="Sensor_HK_Regulatory"/>
</dbReference>
<reference evidence="8" key="1">
    <citation type="journal article" date="2015" name="Nature">
        <title>Complex archaea that bridge the gap between prokaryotes and eukaryotes.</title>
        <authorList>
            <person name="Spang A."/>
            <person name="Saw J.H."/>
            <person name="Jorgensen S.L."/>
            <person name="Zaremba-Niedzwiedzka K."/>
            <person name="Martijn J."/>
            <person name="Lind A.E."/>
            <person name="van Eijk R."/>
            <person name="Schleper C."/>
            <person name="Guy L."/>
            <person name="Ettema T.J."/>
        </authorList>
    </citation>
    <scope>NUCLEOTIDE SEQUENCE</scope>
</reference>
<keyword evidence="3" id="KW-0808">Transferase</keyword>
<keyword evidence="4" id="KW-0418">Kinase</keyword>
<dbReference type="PANTHER" id="PTHR43711">
    <property type="entry name" value="TWO-COMPONENT HISTIDINE KINASE"/>
    <property type="match status" value="1"/>
</dbReference>
<dbReference type="GO" id="GO:0000155">
    <property type="term" value="F:phosphorelay sensor kinase activity"/>
    <property type="evidence" value="ECO:0007669"/>
    <property type="project" value="InterPro"/>
</dbReference>
<dbReference type="EMBL" id="LAZR01059958">
    <property type="protein sequence ID" value="KKK66698.1"/>
    <property type="molecule type" value="Genomic_DNA"/>
</dbReference>
<feature type="non-terminal residue" evidence="8">
    <location>
        <position position="347"/>
    </location>
</feature>
<protein>
    <recommendedName>
        <fullName evidence="2">histidine kinase</fullName>
        <ecNumber evidence="2">2.7.13.3</ecNumber>
    </recommendedName>
</protein>
<keyword evidence="6" id="KW-1133">Transmembrane helix</keyword>
<evidence type="ECO:0000313" key="8">
    <source>
        <dbReference type="EMBL" id="KKK66698.1"/>
    </source>
</evidence>
<evidence type="ECO:0000256" key="5">
    <source>
        <dbReference type="ARBA" id="ARBA00023012"/>
    </source>
</evidence>
<feature type="transmembrane region" description="Helical" evidence="6">
    <location>
        <begin position="130"/>
        <end position="148"/>
    </location>
</feature>
<evidence type="ECO:0000256" key="2">
    <source>
        <dbReference type="ARBA" id="ARBA00012438"/>
    </source>
</evidence>
<feature type="transmembrane region" description="Helical" evidence="6">
    <location>
        <begin position="52"/>
        <end position="74"/>
    </location>
</feature>
<dbReference type="Pfam" id="PF00512">
    <property type="entry name" value="HisKA"/>
    <property type="match status" value="1"/>
</dbReference>
<dbReference type="AlphaFoldDB" id="A0A0F8XCY6"/>
<dbReference type="SUPFAM" id="SSF47384">
    <property type="entry name" value="Homodimeric domain of signal transducing histidine kinase"/>
    <property type="match status" value="1"/>
</dbReference>
<dbReference type="InterPro" id="IPR003661">
    <property type="entry name" value="HisK_dim/P_dom"/>
</dbReference>
<evidence type="ECO:0000259" key="7">
    <source>
        <dbReference type="SMART" id="SM00388"/>
    </source>
</evidence>
<dbReference type="InterPro" id="IPR036097">
    <property type="entry name" value="HisK_dim/P_sf"/>
</dbReference>
<name>A0A0F8XCY6_9ZZZZ</name>
<organism evidence="8">
    <name type="scientific">marine sediment metagenome</name>
    <dbReference type="NCBI Taxonomy" id="412755"/>
    <lineage>
        <taxon>unclassified sequences</taxon>
        <taxon>metagenomes</taxon>
        <taxon>ecological metagenomes</taxon>
    </lineage>
</organism>
<feature type="transmembrane region" description="Helical" evidence="6">
    <location>
        <begin position="106"/>
        <end position="123"/>
    </location>
</feature>
<feature type="transmembrane region" description="Helical" evidence="6">
    <location>
        <begin position="154"/>
        <end position="173"/>
    </location>
</feature>
<keyword evidence="6" id="KW-0812">Transmembrane</keyword>
<feature type="domain" description="Signal transduction histidine kinase dimerisation/phosphoacceptor" evidence="7">
    <location>
        <begin position="205"/>
        <end position="273"/>
    </location>
</feature>
<keyword evidence="6" id="KW-0472">Membrane</keyword>
<comment type="catalytic activity">
    <reaction evidence="1">
        <text>ATP + protein L-histidine = ADP + protein N-phospho-L-histidine.</text>
        <dbReference type="EC" id="2.7.13.3"/>
    </reaction>
</comment>
<evidence type="ECO:0000256" key="6">
    <source>
        <dbReference type="SAM" id="Phobius"/>
    </source>
</evidence>
<comment type="caution">
    <text evidence="8">The sequence shown here is derived from an EMBL/GenBank/DDBJ whole genome shotgun (WGS) entry which is preliminary data.</text>
</comment>
<feature type="transmembrane region" description="Helical" evidence="6">
    <location>
        <begin position="28"/>
        <end position="46"/>
    </location>
</feature>
<keyword evidence="5" id="KW-0902">Two-component regulatory system</keyword>
<accession>A0A0F8XCY6</accession>
<evidence type="ECO:0000256" key="4">
    <source>
        <dbReference type="ARBA" id="ARBA00022777"/>
    </source>
</evidence>
<dbReference type="EC" id="2.7.13.3" evidence="2"/>